<dbReference type="InterPro" id="IPR035969">
    <property type="entry name" value="Rab-GAP_TBC_sf"/>
</dbReference>
<dbReference type="GO" id="GO:0005096">
    <property type="term" value="F:GTPase activator activity"/>
    <property type="evidence" value="ECO:0007669"/>
    <property type="project" value="TreeGrafter"/>
</dbReference>
<protein>
    <submittedName>
        <fullName evidence="2">Rab-GTPase-TBC domain-containing protein</fullName>
    </submittedName>
</protein>
<dbReference type="AlphaFoldDB" id="A0A4P9WCL6"/>
<dbReference type="InterPro" id="IPR000195">
    <property type="entry name" value="Rab-GAP-TBC_dom"/>
</dbReference>
<dbReference type="Gene3D" id="1.10.472.80">
    <property type="entry name" value="Ypt/Rab-GAP domain of gyp1p, domain 3"/>
    <property type="match status" value="1"/>
</dbReference>
<dbReference type="PANTHER" id="PTHR22957">
    <property type="entry name" value="TBC1 DOMAIN FAMILY MEMBER GTPASE-ACTIVATING PROTEIN"/>
    <property type="match status" value="1"/>
</dbReference>
<dbReference type="Pfam" id="PF00566">
    <property type="entry name" value="RabGAP-TBC"/>
    <property type="match status" value="1"/>
</dbReference>
<accession>A0A4P9WCL6</accession>
<sequence>MLNSSQSSDLDISEFDELLNEPEVEKIKAASSRGVPDQTERLNWDFAIAADSQNRHYALETSDALKRVRMEAGRYCRARKNLLEARSRGGLEGTLEKVVATFLAQHGEVDYSPALVILCGPFAFAMSMECDVYYCFERLMSQLDDHFAVHDINEHMSNFLMLFRTLLPDLYSHFEDEEVDFKEWAGSWLKNLLAKELPLDCLLRLWDTYFSTTDGLTLHVYVCLSMLSYCKDSLEELEQSEIRSMLAKLPPVNMDQASPSAFSPSFRHYWAPF</sequence>
<dbReference type="SMART" id="SM00164">
    <property type="entry name" value="TBC"/>
    <property type="match status" value="1"/>
</dbReference>
<reference evidence="3" key="1">
    <citation type="journal article" date="2018" name="Nat. Microbiol.">
        <title>Leveraging single-cell genomics to expand the fungal tree of life.</title>
        <authorList>
            <person name="Ahrendt S.R."/>
            <person name="Quandt C.A."/>
            <person name="Ciobanu D."/>
            <person name="Clum A."/>
            <person name="Salamov A."/>
            <person name="Andreopoulos B."/>
            <person name="Cheng J.F."/>
            <person name="Woyke T."/>
            <person name="Pelin A."/>
            <person name="Henrissat B."/>
            <person name="Reynolds N.K."/>
            <person name="Benny G.L."/>
            <person name="Smith M.E."/>
            <person name="James T.Y."/>
            <person name="Grigoriev I.V."/>
        </authorList>
    </citation>
    <scope>NUCLEOTIDE SEQUENCE [LARGE SCALE GENOMIC DNA]</scope>
</reference>
<gene>
    <name evidence="2" type="ORF">BDK51DRAFT_46636</name>
</gene>
<keyword evidence="3" id="KW-1185">Reference proteome</keyword>
<dbReference type="PANTHER" id="PTHR22957:SF268">
    <property type="entry name" value="ANKYRIN REPEAT-CONTAINING PROTEIN"/>
    <property type="match status" value="1"/>
</dbReference>
<feature type="domain" description="Rab-GAP TBC" evidence="1">
    <location>
        <begin position="34"/>
        <end position="213"/>
    </location>
</feature>
<dbReference type="OrthoDB" id="27140at2759"/>
<proteinExistence type="predicted"/>
<name>A0A4P9WCL6_9FUNG</name>
<dbReference type="SUPFAM" id="SSF47923">
    <property type="entry name" value="Ypt/Rab-GAP domain of gyp1p"/>
    <property type="match status" value="2"/>
</dbReference>
<dbReference type="Proteomes" id="UP000269721">
    <property type="component" value="Unassembled WGS sequence"/>
</dbReference>
<organism evidence="2 3">
    <name type="scientific">Blyttiomyces helicus</name>
    <dbReference type="NCBI Taxonomy" id="388810"/>
    <lineage>
        <taxon>Eukaryota</taxon>
        <taxon>Fungi</taxon>
        <taxon>Fungi incertae sedis</taxon>
        <taxon>Chytridiomycota</taxon>
        <taxon>Chytridiomycota incertae sedis</taxon>
        <taxon>Chytridiomycetes</taxon>
        <taxon>Chytridiomycetes incertae sedis</taxon>
        <taxon>Blyttiomyces</taxon>
    </lineage>
</organism>
<evidence type="ECO:0000259" key="1">
    <source>
        <dbReference type="PROSITE" id="PS50086"/>
    </source>
</evidence>
<evidence type="ECO:0000313" key="2">
    <source>
        <dbReference type="EMBL" id="RKO90409.1"/>
    </source>
</evidence>
<evidence type="ECO:0000313" key="3">
    <source>
        <dbReference type="Proteomes" id="UP000269721"/>
    </source>
</evidence>
<dbReference type="PROSITE" id="PS50086">
    <property type="entry name" value="TBC_RABGAP"/>
    <property type="match status" value="1"/>
</dbReference>
<dbReference type="EMBL" id="KZ995573">
    <property type="protein sequence ID" value="RKO90409.1"/>
    <property type="molecule type" value="Genomic_DNA"/>
</dbReference>